<protein>
    <submittedName>
        <fullName evidence="1">Uncharacterized protein</fullName>
    </submittedName>
</protein>
<sequence>MGPPLLLVISPNTSSDSLASFVAENLPIFSTTVIHELTQGIEMAKQLRLNLDSAEAREFLIQKILSSYEKALFVLQSGGQPRAGPLPGSSPPESLSSTSTGSQQSTEFEFDQFGQKDISGAILPSSFYFPSTPSGFSDDFHPLYFPNHLDDELLQGYSPLFISPATSESNDFTDWASSLDLDPNFKFNDSFF</sequence>
<organism evidence="1 2">
    <name type="scientific">Cichorium intybus</name>
    <name type="common">Chicory</name>
    <dbReference type="NCBI Taxonomy" id="13427"/>
    <lineage>
        <taxon>Eukaryota</taxon>
        <taxon>Viridiplantae</taxon>
        <taxon>Streptophyta</taxon>
        <taxon>Embryophyta</taxon>
        <taxon>Tracheophyta</taxon>
        <taxon>Spermatophyta</taxon>
        <taxon>Magnoliopsida</taxon>
        <taxon>eudicotyledons</taxon>
        <taxon>Gunneridae</taxon>
        <taxon>Pentapetalae</taxon>
        <taxon>asterids</taxon>
        <taxon>campanulids</taxon>
        <taxon>Asterales</taxon>
        <taxon>Asteraceae</taxon>
        <taxon>Cichorioideae</taxon>
        <taxon>Cichorieae</taxon>
        <taxon>Cichoriinae</taxon>
        <taxon>Cichorium</taxon>
    </lineage>
</organism>
<gene>
    <name evidence="1" type="ORF">L2E82_06485</name>
</gene>
<name>A0ACB9HAM0_CICIN</name>
<comment type="caution">
    <text evidence="1">The sequence shown here is derived from an EMBL/GenBank/DDBJ whole genome shotgun (WGS) entry which is preliminary data.</text>
</comment>
<reference evidence="1 2" key="2">
    <citation type="journal article" date="2022" name="Mol. Ecol. Resour.">
        <title>The genomes of chicory, endive, great burdock and yacon provide insights into Asteraceae paleo-polyploidization history and plant inulin production.</title>
        <authorList>
            <person name="Fan W."/>
            <person name="Wang S."/>
            <person name="Wang H."/>
            <person name="Wang A."/>
            <person name="Jiang F."/>
            <person name="Liu H."/>
            <person name="Zhao H."/>
            <person name="Xu D."/>
            <person name="Zhang Y."/>
        </authorList>
    </citation>
    <scope>NUCLEOTIDE SEQUENCE [LARGE SCALE GENOMIC DNA]</scope>
    <source>
        <strain evidence="2">cv. Punajuju</strain>
        <tissue evidence="1">Leaves</tissue>
    </source>
</reference>
<keyword evidence="2" id="KW-1185">Reference proteome</keyword>
<proteinExistence type="predicted"/>
<accession>A0ACB9HAM0</accession>
<evidence type="ECO:0000313" key="2">
    <source>
        <dbReference type="Proteomes" id="UP001055811"/>
    </source>
</evidence>
<evidence type="ECO:0000313" key="1">
    <source>
        <dbReference type="EMBL" id="KAI3792602.1"/>
    </source>
</evidence>
<reference evidence="2" key="1">
    <citation type="journal article" date="2022" name="Mol. Ecol. Resour.">
        <title>The genomes of chicory, endive, great burdock and yacon provide insights into Asteraceae palaeo-polyploidization history and plant inulin production.</title>
        <authorList>
            <person name="Fan W."/>
            <person name="Wang S."/>
            <person name="Wang H."/>
            <person name="Wang A."/>
            <person name="Jiang F."/>
            <person name="Liu H."/>
            <person name="Zhao H."/>
            <person name="Xu D."/>
            <person name="Zhang Y."/>
        </authorList>
    </citation>
    <scope>NUCLEOTIDE SEQUENCE [LARGE SCALE GENOMIC DNA]</scope>
    <source>
        <strain evidence="2">cv. Punajuju</strain>
    </source>
</reference>
<dbReference type="Proteomes" id="UP001055811">
    <property type="component" value="Linkage Group LG01"/>
</dbReference>
<dbReference type="EMBL" id="CM042009">
    <property type="protein sequence ID" value="KAI3792602.1"/>
    <property type="molecule type" value="Genomic_DNA"/>
</dbReference>